<feature type="non-terminal residue" evidence="1">
    <location>
        <position position="128"/>
    </location>
</feature>
<dbReference type="AlphaFoldDB" id="A0A0F9CUX1"/>
<evidence type="ECO:0000313" key="1">
    <source>
        <dbReference type="EMBL" id="KKL09456.1"/>
    </source>
</evidence>
<protein>
    <recommendedName>
        <fullName evidence="2">ATP-cone domain-containing protein</fullName>
    </recommendedName>
</protein>
<name>A0A0F9CUX1_9ZZZZ</name>
<sequence>MSLDAKKSDDFDKRTRKFLPLVHTREGELNFNPRFIYESLVKETNISKVNAQKVTENVTRFLIAAHLEFITAPLIREVVNTHLLKMGLEQERLQYTRIGLPFFDLDEIFTNTDRSKEIVSKIMGLGYL</sequence>
<organism evidence="1">
    <name type="scientific">marine sediment metagenome</name>
    <dbReference type="NCBI Taxonomy" id="412755"/>
    <lineage>
        <taxon>unclassified sequences</taxon>
        <taxon>metagenomes</taxon>
        <taxon>ecological metagenomes</taxon>
    </lineage>
</organism>
<proteinExistence type="predicted"/>
<dbReference type="EMBL" id="LAZR01042475">
    <property type="protein sequence ID" value="KKL09456.1"/>
    <property type="molecule type" value="Genomic_DNA"/>
</dbReference>
<comment type="caution">
    <text evidence="1">The sequence shown here is derived from an EMBL/GenBank/DDBJ whole genome shotgun (WGS) entry which is preliminary data.</text>
</comment>
<gene>
    <name evidence="1" type="ORF">LCGC14_2565690</name>
</gene>
<evidence type="ECO:0008006" key="2">
    <source>
        <dbReference type="Google" id="ProtNLM"/>
    </source>
</evidence>
<reference evidence="1" key="1">
    <citation type="journal article" date="2015" name="Nature">
        <title>Complex archaea that bridge the gap between prokaryotes and eukaryotes.</title>
        <authorList>
            <person name="Spang A."/>
            <person name="Saw J.H."/>
            <person name="Jorgensen S.L."/>
            <person name="Zaremba-Niedzwiedzka K."/>
            <person name="Martijn J."/>
            <person name="Lind A.E."/>
            <person name="van Eijk R."/>
            <person name="Schleper C."/>
            <person name="Guy L."/>
            <person name="Ettema T.J."/>
        </authorList>
    </citation>
    <scope>NUCLEOTIDE SEQUENCE</scope>
</reference>
<accession>A0A0F9CUX1</accession>